<evidence type="ECO:0000313" key="1">
    <source>
        <dbReference type="EMBL" id="AXR70218.1"/>
    </source>
</evidence>
<organism evidence="1 2">
    <name type="scientific">Dickeya phage Dagda</name>
    <dbReference type="NCBI Taxonomy" id="2163630"/>
    <lineage>
        <taxon>Viruses</taxon>
        <taxon>Duplodnaviria</taxon>
        <taxon>Heunggongvirae</taxon>
        <taxon>Uroviricota</taxon>
        <taxon>Caudoviricetes</taxon>
        <taxon>Autographivirales</taxon>
        <taxon>Autotranscriptaviridae</taxon>
        <taxon>Studiervirinae</taxon>
        <taxon>Aarhusvirus</taxon>
        <taxon>Aarhusvirus dagda</taxon>
    </lineage>
</organism>
<reference evidence="1 2" key="1">
    <citation type="journal article" name="Viruses">
        <title>Unlocking the Potential of 46 New Bacteriophages for Biocontrol of Dickeya Solani.</title>
        <authorList>
            <person name="Carstens A.B."/>
            <person name="Djurhuus A.M."/>
            <person name="Kot W."/>
            <person name="Jacobs-Sera D."/>
            <person name="Hatfull G.F."/>
            <person name="Hansen L.H."/>
        </authorList>
    </citation>
    <scope>NUCLEOTIDE SEQUENCE [LARGE SCALE GENOMIC DNA]</scope>
</reference>
<sequence length="53" mass="5848">MKQVTMRITLKDSCGTVCTPNGFALKARCERLKRELKANQSSSLYSVGGFNHA</sequence>
<dbReference type="GeneID" id="54991432"/>
<dbReference type="RefSeq" id="YP_009800926.1">
    <property type="nucleotide sequence ID" value="NC_047961.1"/>
</dbReference>
<proteinExistence type="predicted"/>
<evidence type="ECO:0000313" key="2">
    <source>
        <dbReference type="Proteomes" id="UP000246267"/>
    </source>
</evidence>
<keyword evidence="2" id="KW-1185">Reference proteome</keyword>
<dbReference type="EMBL" id="MH059632">
    <property type="protein sequence ID" value="AXR70218.1"/>
    <property type="molecule type" value="Genomic_DNA"/>
</dbReference>
<protein>
    <submittedName>
        <fullName evidence="1">Uncharacterized protein</fullName>
    </submittedName>
</protein>
<dbReference type="KEGG" id="vg:54991432"/>
<accession>A0A346NSV4</accession>
<dbReference type="Proteomes" id="UP000246267">
    <property type="component" value="Segment"/>
</dbReference>
<name>A0A346NSV4_9CAUD</name>